<keyword evidence="6" id="KW-0693">Viral RNA replication</keyword>
<evidence type="ECO:0000256" key="5">
    <source>
        <dbReference type="ARBA" id="ARBA00022741"/>
    </source>
</evidence>
<dbReference type="SUPFAM" id="SSF56672">
    <property type="entry name" value="DNA/RNA polymerases"/>
    <property type="match status" value="1"/>
</dbReference>
<dbReference type="InterPro" id="IPR043502">
    <property type="entry name" value="DNA/RNA_pol_sf"/>
</dbReference>
<reference evidence="11" key="1">
    <citation type="submission" date="2020-09" db="EMBL/GenBank/DDBJ databases">
        <title>Leviviricetes taxonomy.</title>
        <authorList>
            <person name="Stockdale S.R."/>
            <person name="Callanan J."/>
            <person name="Adriaenssens E.M."/>
            <person name="Kuhn J.H."/>
            <person name="Rumnieks J."/>
            <person name="Shkoporov A."/>
            <person name="Draper L.A."/>
            <person name="Ross P."/>
            <person name="Hill C."/>
        </authorList>
    </citation>
    <scope>NUCLEOTIDE SEQUENCE</scope>
</reference>
<evidence type="ECO:0000313" key="12">
    <source>
        <dbReference type="Proteomes" id="UP000677041"/>
    </source>
</evidence>
<evidence type="ECO:0000259" key="10">
    <source>
        <dbReference type="PROSITE" id="PS50522"/>
    </source>
</evidence>
<protein>
    <recommendedName>
        <fullName evidence="1">RNA-directed RNA polymerase</fullName>
        <ecNumber evidence="1">2.7.7.48</ecNumber>
    </recommendedName>
    <alternativeName>
        <fullName evidence="7">RNA replicase beta chain</fullName>
    </alternativeName>
</protein>
<evidence type="ECO:0000256" key="2">
    <source>
        <dbReference type="ARBA" id="ARBA00022484"/>
    </source>
</evidence>
<evidence type="ECO:0000256" key="4">
    <source>
        <dbReference type="ARBA" id="ARBA00022695"/>
    </source>
</evidence>
<dbReference type="InterPro" id="IPR007096">
    <property type="entry name" value="RNA-dir_Rpol_cat_phage"/>
</dbReference>
<dbReference type="Pfam" id="PF03431">
    <property type="entry name" value="RNA_replicase_B"/>
    <property type="match status" value="1"/>
</dbReference>
<evidence type="ECO:0000256" key="1">
    <source>
        <dbReference type="ARBA" id="ARBA00012494"/>
    </source>
</evidence>
<evidence type="ECO:0000313" key="11">
    <source>
        <dbReference type="EMBL" id="DAD51149.1"/>
    </source>
</evidence>
<dbReference type="EC" id="2.7.7.48" evidence="1"/>
<feature type="non-terminal residue" evidence="11">
    <location>
        <position position="662"/>
    </location>
</feature>
<evidence type="ECO:0000256" key="9">
    <source>
        <dbReference type="PIRSR" id="PIRSR605093-1"/>
    </source>
</evidence>
<dbReference type="GO" id="GO:0000166">
    <property type="term" value="F:nucleotide binding"/>
    <property type="evidence" value="ECO:0007669"/>
    <property type="project" value="UniProtKB-KW"/>
</dbReference>
<accession>A0A8S5L1C4</accession>
<dbReference type="PROSITE" id="PS50522">
    <property type="entry name" value="RDRP_PHAGE"/>
    <property type="match status" value="1"/>
</dbReference>
<evidence type="ECO:0000256" key="3">
    <source>
        <dbReference type="ARBA" id="ARBA00022679"/>
    </source>
</evidence>
<keyword evidence="3" id="KW-0808">Transferase</keyword>
<feature type="binding site" evidence="9">
    <location>
        <position position="463"/>
    </location>
    <ligand>
        <name>Mg(2+)</name>
        <dbReference type="ChEBI" id="CHEBI:18420"/>
        <label>2</label>
    </ligand>
</feature>
<keyword evidence="9" id="KW-0479">Metal-binding</keyword>
<keyword evidence="12" id="KW-1185">Reference proteome</keyword>
<keyword evidence="2 11" id="KW-0696">RNA-directed RNA polymerase</keyword>
<dbReference type="GO" id="GO:0039694">
    <property type="term" value="P:viral RNA genome replication"/>
    <property type="evidence" value="ECO:0007669"/>
    <property type="project" value="InterPro"/>
</dbReference>
<dbReference type="Proteomes" id="UP000677041">
    <property type="component" value="Segment"/>
</dbReference>
<evidence type="ECO:0000256" key="8">
    <source>
        <dbReference type="ARBA" id="ARBA00048744"/>
    </source>
</evidence>
<evidence type="ECO:0000256" key="7">
    <source>
        <dbReference type="ARBA" id="ARBA00030248"/>
    </source>
</evidence>
<dbReference type="GeneID" id="80400385"/>
<gene>
    <name evidence="11" type="primary">SRR7976310_16_3</name>
</gene>
<comment type="cofactor">
    <cofactor evidence="9">
        <name>Mg(2+)</name>
        <dbReference type="ChEBI" id="CHEBI:18420"/>
    </cofactor>
    <text evidence="9">Binds 2 Mg(2+) per subunit.</text>
</comment>
<name>A0A8S5L1C4_9VIRU</name>
<feature type="domain" description="RdRp catalytic" evidence="10">
    <location>
        <begin position="347"/>
        <end position="495"/>
    </location>
</feature>
<sequence>MNKSYGVFVLGLYKAILEDCRVRYPHLQKDFMRDYSRLSSCMLTRGLPFFMIDLVDYGKHFDLCLSNQRLIRSSISHQRPYKKGTPIPRLFKGLVSLVFLPNGMLRSDCDHYAILCLRQLYFTVKKLRLECSDERKSDVVRSFYRIERDIDRGSDEWSSDDPDWSYLKRVHIGQVKETTRGSVLPLFSFQEKEEVENVSPVDAMLMQTVQQVADIISSTLGVFNPYDWKVKHGPGAVSDAKFGVSKYSFPHWPKKLDRVFPFADFAFANYGCWATAVSDESTHYSINEPPSKLILVPKTLKAPRLIASEPISHQWCQQAVKDYLTERTSSTWISSFISFRDQVPNQVLARQGSIDGSLATIDLSEASDRLSLWLIERIFRRNRSLLDALHAVRTRSISNATELVNSGSSKLLKFACMGSACTFPVQTLVFLIISLGVSLHQEGLEPTITNIKSLKGRVRTFGDDIIVPTSAADRVMDTLAYLGLKVNHFKTFRNGKFRESCGLDVYDGTDVTPTYSMTYPSSPKPESIASVVETHNNFLRRGWYCASDYIASTVRSVCRTIRNVPLDSGDFGLATVGYVDNDHLRKRYNPHLQRAEVFCTLVSTKSKKIRDEVDRMLLQYFTEAPDPDDIWVGGVASIPSLSLKRRWVDASFRSRVIPGSSG</sequence>
<dbReference type="RefSeq" id="YP_010770840.1">
    <property type="nucleotide sequence ID" value="NC_074406.1"/>
</dbReference>
<organism evidence="11 12">
    <name type="scientific">ssRNA phage SRR7976310_16</name>
    <dbReference type="NCBI Taxonomy" id="2786678"/>
    <lineage>
        <taxon>Viruses</taxon>
        <taxon>Riboviria</taxon>
        <taxon>Orthornavirae</taxon>
        <taxon>Lenarviricota</taxon>
        <taxon>Leviviricetes</taxon>
        <taxon>Timlovirales</taxon>
        <taxon>Steitzviridae</taxon>
        <taxon>Alehxovirus</taxon>
        <taxon>Alehxovirus asiadaptatum</taxon>
        <taxon>Kyanivirus asiadaptatum</taxon>
    </lineage>
</organism>
<dbReference type="GO" id="GO:0003968">
    <property type="term" value="F:RNA-directed RNA polymerase activity"/>
    <property type="evidence" value="ECO:0007669"/>
    <property type="project" value="UniProtKB-KW"/>
</dbReference>
<feature type="binding site" evidence="9">
    <location>
        <position position="362"/>
    </location>
    <ligand>
        <name>Mg(2+)</name>
        <dbReference type="ChEBI" id="CHEBI:18420"/>
        <label>2</label>
    </ligand>
</feature>
<keyword evidence="5" id="KW-0547">Nucleotide-binding</keyword>
<dbReference type="EMBL" id="BK013734">
    <property type="protein sequence ID" value="DAD51149.1"/>
    <property type="molecule type" value="Genomic_RNA"/>
</dbReference>
<evidence type="ECO:0000256" key="6">
    <source>
        <dbReference type="ARBA" id="ARBA00022953"/>
    </source>
</evidence>
<comment type="catalytic activity">
    <reaction evidence="8">
        <text>RNA(n) + a ribonucleoside 5'-triphosphate = RNA(n+1) + diphosphate</text>
        <dbReference type="Rhea" id="RHEA:21248"/>
        <dbReference type="Rhea" id="RHEA-COMP:14527"/>
        <dbReference type="Rhea" id="RHEA-COMP:17342"/>
        <dbReference type="ChEBI" id="CHEBI:33019"/>
        <dbReference type="ChEBI" id="CHEBI:61557"/>
        <dbReference type="ChEBI" id="CHEBI:140395"/>
        <dbReference type="EC" id="2.7.7.48"/>
    </reaction>
</comment>
<dbReference type="GO" id="GO:0046872">
    <property type="term" value="F:metal ion binding"/>
    <property type="evidence" value="ECO:0007669"/>
    <property type="project" value="UniProtKB-KW"/>
</dbReference>
<keyword evidence="9" id="KW-0460">Magnesium</keyword>
<dbReference type="KEGG" id="vg:80400385"/>
<proteinExistence type="predicted"/>
<feature type="binding site" evidence="9">
    <location>
        <position position="464"/>
    </location>
    <ligand>
        <name>Mg(2+)</name>
        <dbReference type="ChEBI" id="CHEBI:18420"/>
        <label>2</label>
    </ligand>
</feature>
<keyword evidence="4" id="KW-0548">Nucleotidyltransferase</keyword>
<dbReference type="InterPro" id="IPR005093">
    <property type="entry name" value="RNArep_beta"/>
</dbReference>